<dbReference type="EMBL" id="CP048836">
    <property type="protein sequence ID" value="QID18717.1"/>
    <property type="molecule type" value="Genomic_DNA"/>
</dbReference>
<feature type="domain" description="HDOD" evidence="1">
    <location>
        <begin position="26"/>
        <end position="221"/>
    </location>
</feature>
<sequence>MNAPNPTLSDGCDALLEAALAPGLRLPPRPDLLLRIEEMVLAGEADTRSMAREMASDAGLVAMLFKVARMSRYGRSAPPQSLEQVLQLLGTKQSLNVARCFALMQAVAGDAATMQRFWARSGHVALYASAIAADRVAVCNIFPDQAFLAGIFHDCGIPLLMQRYPDYCELAAGAAASAQWVSVREEDRRLDLDHCVVGSLVARHWGLPAFVIDAIRHHHDLHLIDRHPARSMVAILQLATYLFVLEHRMTWPEWLLIREDVMEELGIYAEGLDEYCDDLRDRVSDEFA</sequence>
<accession>A0A6C1B5H1</accession>
<dbReference type="RefSeq" id="WP_173766642.1">
    <property type="nucleotide sequence ID" value="NZ_CP048836.1"/>
</dbReference>
<dbReference type="Proteomes" id="UP000501991">
    <property type="component" value="Chromosome"/>
</dbReference>
<keyword evidence="3" id="KW-1185">Reference proteome</keyword>
<gene>
    <name evidence="2" type="ORF">G3580_14450</name>
</gene>
<proteinExistence type="predicted"/>
<dbReference type="PANTHER" id="PTHR33525:SF6">
    <property type="entry name" value="HDOD DOMAIN-CONTAINING PROTEIN"/>
    <property type="match status" value="1"/>
</dbReference>
<reference evidence="2 3" key="1">
    <citation type="submission" date="2020-02" db="EMBL/GenBank/DDBJ databases">
        <title>Nitrogenibacter mangrovi gen. nov., sp. nov. isolated from mangrove sediment, a denitrifying betaproteobacterium.</title>
        <authorList>
            <person name="Liao H."/>
            <person name="Tian Y."/>
        </authorList>
    </citation>
    <scope>NUCLEOTIDE SEQUENCE [LARGE SCALE GENOMIC DNA]</scope>
    <source>
        <strain evidence="2 3">M9-3-2</strain>
    </source>
</reference>
<dbReference type="Pfam" id="PF08668">
    <property type="entry name" value="HDOD"/>
    <property type="match status" value="1"/>
</dbReference>
<organism evidence="2 3">
    <name type="scientific">Nitrogeniibacter mangrovi</name>
    <dbReference type="NCBI Taxonomy" id="2016596"/>
    <lineage>
        <taxon>Bacteria</taxon>
        <taxon>Pseudomonadati</taxon>
        <taxon>Pseudomonadota</taxon>
        <taxon>Betaproteobacteria</taxon>
        <taxon>Rhodocyclales</taxon>
        <taxon>Zoogloeaceae</taxon>
        <taxon>Nitrogeniibacter</taxon>
    </lineage>
</organism>
<dbReference type="PANTHER" id="PTHR33525">
    <property type="match status" value="1"/>
</dbReference>
<evidence type="ECO:0000313" key="2">
    <source>
        <dbReference type="EMBL" id="QID18717.1"/>
    </source>
</evidence>
<name>A0A6C1B5H1_9RHOO</name>
<evidence type="ECO:0000313" key="3">
    <source>
        <dbReference type="Proteomes" id="UP000501991"/>
    </source>
</evidence>
<dbReference type="SUPFAM" id="SSF109604">
    <property type="entry name" value="HD-domain/PDEase-like"/>
    <property type="match status" value="1"/>
</dbReference>
<evidence type="ECO:0000259" key="1">
    <source>
        <dbReference type="PROSITE" id="PS51833"/>
    </source>
</evidence>
<dbReference type="InterPro" id="IPR052340">
    <property type="entry name" value="RNase_Y/CdgJ"/>
</dbReference>
<dbReference type="Gene3D" id="1.10.3210.10">
    <property type="entry name" value="Hypothetical protein af1432"/>
    <property type="match status" value="1"/>
</dbReference>
<dbReference type="KEGG" id="azq:G3580_14450"/>
<protein>
    <submittedName>
        <fullName evidence="2">HDOD domain-containing protein</fullName>
    </submittedName>
</protein>
<dbReference type="AlphaFoldDB" id="A0A6C1B5H1"/>
<dbReference type="InterPro" id="IPR013976">
    <property type="entry name" value="HDOD"/>
</dbReference>
<dbReference type="PROSITE" id="PS51833">
    <property type="entry name" value="HDOD"/>
    <property type="match status" value="1"/>
</dbReference>